<reference evidence="2" key="1">
    <citation type="submission" date="2023-03" db="EMBL/GenBank/DDBJ databases">
        <title>Actinoallomurus iriomotensis NBRC 103684.</title>
        <authorList>
            <person name="Ichikawa N."/>
            <person name="Sato H."/>
            <person name="Tonouchi N."/>
        </authorList>
    </citation>
    <scope>NUCLEOTIDE SEQUENCE</scope>
    <source>
        <strain evidence="2">NBRC 103684</strain>
    </source>
</reference>
<feature type="compositionally biased region" description="Polar residues" evidence="1">
    <location>
        <begin position="69"/>
        <end position="81"/>
    </location>
</feature>
<feature type="region of interest" description="Disordered" evidence="1">
    <location>
        <begin position="69"/>
        <end position="89"/>
    </location>
</feature>
<dbReference type="EMBL" id="BSTK01000004">
    <property type="protein sequence ID" value="GLY85082.1"/>
    <property type="molecule type" value="Genomic_DNA"/>
</dbReference>
<protein>
    <submittedName>
        <fullName evidence="2">Uncharacterized protein</fullName>
    </submittedName>
</protein>
<sequence>MAATAACTTMKTVTPSACATSRTRACTPAGSSSGTRCPWYEATGGRTRSYGSASSSGTPASASRQYATCSASRLPGSSSEPSNRRCHNA</sequence>
<name>A0A9W6S3R0_9ACTN</name>
<evidence type="ECO:0000256" key="1">
    <source>
        <dbReference type="SAM" id="MobiDB-lite"/>
    </source>
</evidence>
<dbReference type="Proteomes" id="UP001165074">
    <property type="component" value="Unassembled WGS sequence"/>
</dbReference>
<evidence type="ECO:0000313" key="2">
    <source>
        <dbReference type="EMBL" id="GLY85082.1"/>
    </source>
</evidence>
<evidence type="ECO:0000313" key="3">
    <source>
        <dbReference type="Proteomes" id="UP001165074"/>
    </source>
</evidence>
<accession>A0A9W6S3R0</accession>
<comment type="caution">
    <text evidence="2">The sequence shown here is derived from an EMBL/GenBank/DDBJ whole genome shotgun (WGS) entry which is preliminary data.</text>
</comment>
<gene>
    <name evidence="2" type="ORF">Airi02_030110</name>
</gene>
<dbReference type="AlphaFoldDB" id="A0A9W6S3R0"/>
<keyword evidence="3" id="KW-1185">Reference proteome</keyword>
<organism evidence="2 3">
    <name type="scientific">Actinoallomurus iriomotensis</name>
    <dbReference type="NCBI Taxonomy" id="478107"/>
    <lineage>
        <taxon>Bacteria</taxon>
        <taxon>Bacillati</taxon>
        <taxon>Actinomycetota</taxon>
        <taxon>Actinomycetes</taxon>
        <taxon>Streptosporangiales</taxon>
        <taxon>Thermomonosporaceae</taxon>
        <taxon>Actinoallomurus</taxon>
    </lineage>
</organism>
<proteinExistence type="predicted"/>